<keyword evidence="1" id="KW-0808">Transferase</keyword>
<sequence>MIGQQGWDIGIGSNAHNIAAVFAQNNRVVYVNPPLDINSLLKTKHKSRLKIIFRLLAGKEENLVKHSENLWVYTPGILCLSSNWISSPKIFKILNYFNNQLFARSINKVIQKLNFKNYLLFNDSLMFLGLEQKKLLRPTKYTYYVRDYMVAVPYFKKHGTWVEAELITKADLVVANSLFLAEYASNYNTQSYDVGQGCELDYFNPEVETDVPSDLVNLKQPIIGYVGNLTASRLDINLLEQLATSRPDWTFAFVGFEDEHFRASRLHELTNVHFLGAKAPAELPSYIQHFDVCINPQVVNEITIGNYPRKIDEYLAMGKPVVATKTKAMQMFEDYTYLGSSAAEYIQLIEKALAENSMSQAKARIAFAKSHTWEASVQAIYNLLNQKEQKDKVQAIKKNAQPVSSY</sequence>
<proteinExistence type="predicted"/>
<dbReference type="Pfam" id="PF13692">
    <property type="entry name" value="Glyco_trans_1_4"/>
    <property type="match status" value="1"/>
</dbReference>
<evidence type="ECO:0000313" key="2">
    <source>
        <dbReference type="Proteomes" id="UP000515237"/>
    </source>
</evidence>
<dbReference type="KEGG" id="aswu:HUW51_06250"/>
<dbReference type="EMBL" id="CP055156">
    <property type="protein sequence ID" value="QNF35747.1"/>
    <property type="molecule type" value="Genomic_DNA"/>
</dbReference>
<dbReference type="SUPFAM" id="SSF53756">
    <property type="entry name" value="UDP-Glycosyltransferase/glycogen phosphorylase"/>
    <property type="match status" value="1"/>
</dbReference>
<organism evidence="1 2">
    <name type="scientific">Adhaeribacter swui</name>
    <dbReference type="NCBI Taxonomy" id="2086471"/>
    <lineage>
        <taxon>Bacteria</taxon>
        <taxon>Pseudomonadati</taxon>
        <taxon>Bacteroidota</taxon>
        <taxon>Cytophagia</taxon>
        <taxon>Cytophagales</taxon>
        <taxon>Hymenobacteraceae</taxon>
        <taxon>Adhaeribacter</taxon>
    </lineage>
</organism>
<dbReference type="PANTHER" id="PTHR12526">
    <property type="entry name" value="GLYCOSYLTRANSFERASE"/>
    <property type="match status" value="1"/>
</dbReference>
<dbReference type="GO" id="GO:0016740">
    <property type="term" value="F:transferase activity"/>
    <property type="evidence" value="ECO:0007669"/>
    <property type="project" value="UniProtKB-KW"/>
</dbReference>
<keyword evidence="2" id="KW-1185">Reference proteome</keyword>
<gene>
    <name evidence="1" type="ORF">HUW51_06250</name>
</gene>
<dbReference type="AlphaFoldDB" id="A0A7G7GF13"/>
<dbReference type="Gene3D" id="3.40.50.2000">
    <property type="entry name" value="Glycogen Phosphorylase B"/>
    <property type="match status" value="1"/>
</dbReference>
<protein>
    <submittedName>
        <fullName evidence="1">Glycosyltransferase</fullName>
    </submittedName>
</protein>
<accession>A0A7G7GF13</accession>
<reference evidence="1 2" key="1">
    <citation type="journal article" date="2018" name="Int. J. Syst. Evol. Microbiol.">
        <title>Adhaeribacter swui sp. nov., isolated from wet mud.</title>
        <authorList>
            <person name="Kim D.U."/>
            <person name="Kim K.W."/>
            <person name="Kang M.S."/>
            <person name="Kim J.Y."/>
            <person name="Jang J.H."/>
            <person name="Kim M.K."/>
        </authorList>
    </citation>
    <scope>NUCLEOTIDE SEQUENCE [LARGE SCALE GENOMIC DNA]</scope>
    <source>
        <strain evidence="1 2">KCTC 52873</strain>
    </source>
</reference>
<name>A0A7G7GF13_9BACT</name>
<dbReference type="Proteomes" id="UP000515237">
    <property type="component" value="Chromosome"/>
</dbReference>
<evidence type="ECO:0000313" key="1">
    <source>
        <dbReference type="EMBL" id="QNF35747.1"/>
    </source>
</evidence>
<dbReference type="PANTHER" id="PTHR12526:SF630">
    <property type="entry name" value="GLYCOSYLTRANSFERASE"/>
    <property type="match status" value="1"/>
</dbReference>
<dbReference type="Gene3D" id="3.40.50.11010">
    <property type="match status" value="1"/>
</dbReference>